<name>A0ACB7FHH0_NIBAL</name>
<keyword evidence="2" id="KW-1185">Reference proteome</keyword>
<reference evidence="1" key="1">
    <citation type="submission" date="2020-04" db="EMBL/GenBank/DDBJ databases">
        <title>A chromosome-scale assembly and high-density genetic map of the yellow drum (Nibea albiflora) genome.</title>
        <authorList>
            <person name="Xu D."/>
            <person name="Zhang W."/>
            <person name="Chen R."/>
            <person name="Tan P."/>
            <person name="Wang L."/>
            <person name="Song H."/>
            <person name="Tian L."/>
            <person name="Zhu Q."/>
            <person name="Wang B."/>
        </authorList>
    </citation>
    <scope>NUCLEOTIDE SEQUENCE</scope>
    <source>
        <strain evidence="1">ZJHYS-2018</strain>
    </source>
</reference>
<sequence length="382" mass="44144">MINYVVGVEWNDKLRFKLTDNAHSQTSEVTVYKLNHQDGFKIDHSLTIVDTPGFGGRERDEEIAEQLRNVFCARHGLREIDAVCFVAQAALARLTPTQKYVFDSVLSIFGKDVAENIRVLVTFADGRRPPVLEAINAAGVPCPKSKDGLPVHFKFNNSALFADNRSSAAGSKSEDDDDDEGFDQMFWNMGTKSMKKFFNAFTEKKPMTMEVLRDRHDLEGHYEHLLKELFLFDYKSYPENTLLPAIENESLMANDEHLYYLVETIKICTDYLTSLKKKTLKTNLLSTSEYTDFLIQREQSEAKSGWKQRVEFLMNMRDGDNNDEDEDSDDLIYKRKKTVKMTVKMMTSYWDKMSSCREIHYYNKDDDAALLLKKMLIKTLLR</sequence>
<evidence type="ECO:0000313" key="2">
    <source>
        <dbReference type="Proteomes" id="UP000805704"/>
    </source>
</evidence>
<dbReference type="Proteomes" id="UP000805704">
    <property type="component" value="Chromosome 10"/>
</dbReference>
<comment type="caution">
    <text evidence="1">The sequence shown here is derived from an EMBL/GenBank/DDBJ whole genome shotgun (WGS) entry which is preliminary data.</text>
</comment>
<organism evidence="1 2">
    <name type="scientific">Nibea albiflora</name>
    <name type="common">Yellow drum</name>
    <name type="synonym">Corvina albiflora</name>
    <dbReference type="NCBI Taxonomy" id="240163"/>
    <lineage>
        <taxon>Eukaryota</taxon>
        <taxon>Metazoa</taxon>
        <taxon>Chordata</taxon>
        <taxon>Craniata</taxon>
        <taxon>Vertebrata</taxon>
        <taxon>Euteleostomi</taxon>
        <taxon>Actinopterygii</taxon>
        <taxon>Neopterygii</taxon>
        <taxon>Teleostei</taxon>
        <taxon>Neoteleostei</taxon>
        <taxon>Acanthomorphata</taxon>
        <taxon>Eupercaria</taxon>
        <taxon>Sciaenidae</taxon>
        <taxon>Nibea</taxon>
    </lineage>
</organism>
<gene>
    <name evidence="1" type="ORF">GBF38_015722</name>
</gene>
<dbReference type="EMBL" id="CM024798">
    <property type="protein sequence ID" value="KAG8013720.1"/>
    <property type="molecule type" value="Genomic_DNA"/>
</dbReference>
<evidence type="ECO:0000313" key="1">
    <source>
        <dbReference type="EMBL" id="KAG8013720.1"/>
    </source>
</evidence>
<protein>
    <submittedName>
        <fullName evidence="1">Uncharacterized protein</fullName>
    </submittedName>
</protein>
<proteinExistence type="predicted"/>
<accession>A0ACB7FHH0</accession>